<organism evidence="2 3">
    <name type="scientific">Anguilla anguilla</name>
    <name type="common">European freshwater eel</name>
    <name type="synonym">Muraena anguilla</name>
    <dbReference type="NCBI Taxonomy" id="7936"/>
    <lineage>
        <taxon>Eukaryota</taxon>
        <taxon>Metazoa</taxon>
        <taxon>Chordata</taxon>
        <taxon>Craniata</taxon>
        <taxon>Vertebrata</taxon>
        <taxon>Euteleostomi</taxon>
        <taxon>Actinopterygii</taxon>
        <taxon>Neopterygii</taxon>
        <taxon>Teleostei</taxon>
        <taxon>Anguilliformes</taxon>
        <taxon>Anguillidae</taxon>
        <taxon>Anguilla</taxon>
    </lineage>
</organism>
<accession>A0A9D3LHW6</accession>
<keyword evidence="3" id="KW-1185">Reference proteome</keyword>
<evidence type="ECO:0000259" key="1">
    <source>
        <dbReference type="Pfam" id="PF03372"/>
    </source>
</evidence>
<dbReference type="Pfam" id="PF03372">
    <property type="entry name" value="Exo_endo_phos"/>
    <property type="match status" value="1"/>
</dbReference>
<dbReference type="InterPro" id="IPR005135">
    <property type="entry name" value="Endo/exonuclease/phosphatase"/>
</dbReference>
<sequence>MLCAHPIPTCSLPFRTRFCRRGPPRRRNPSNLRYPSLTPCDNFTVAGGLWNCQSATRKADFISAYASLLSLHFLALTETWITPGNTATPAALSFSFSHTPRPSGRGGGTGPLGSFLDELDTLLSSFPEDGTPLILLGDFNIHLDASHSAAFLPLLHSFDLSLMHSPPTHKAGNLLDGYPEELLLFQSHSDPSAPV</sequence>
<evidence type="ECO:0000313" key="3">
    <source>
        <dbReference type="Proteomes" id="UP001044222"/>
    </source>
</evidence>
<name>A0A9D3LHW6_ANGAN</name>
<dbReference type="GO" id="GO:0003824">
    <property type="term" value="F:catalytic activity"/>
    <property type="evidence" value="ECO:0007669"/>
    <property type="project" value="InterPro"/>
</dbReference>
<protein>
    <recommendedName>
        <fullName evidence="1">Endonuclease/exonuclease/phosphatase domain-containing protein</fullName>
    </recommendedName>
</protein>
<dbReference type="InterPro" id="IPR036691">
    <property type="entry name" value="Endo/exonu/phosph_ase_sf"/>
</dbReference>
<comment type="caution">
    <text evidence="2">The sequence shown here is derived from an EMBL/GenBank/DDBJ whole genome shotgun (WGS) entry which is preliminary data.</text>
</comment>
<dbReference type="EMBL" id="JAFIRN010000019">
    <property type="protein sequence ID" value="KAG5830209.1"/>
    <property type="molecule type" value="Genomic_DNA"/>
</dbReference>
<feature type="domain" description="Endonuclease/exonuclease/phosphatase" evidence="1">
    <location>
        <begin position="50"/>
        <end position="157"/>
    </location>
</feature>
<evidence type="ECO:0000313" key="2">
    <source>
        <dbReference type="EMBL" id="KAG5830209.1"/>
    </source>
</evidence>
<dbReference type="PANTHER" id="PTHR46670">
    <property type="entry name" value="ENDO/EXONUCLEASE/PHOSPHATASE DOMAIN-CONTAINING PROTEIN"/>
    <property type="match status" value="1"/>
</dbReference>
<dbReference type="SUPFAM" id="SSF56219">
    <property type="entry name" value="DNase I-like"/>
    <property type="match status" value="1"/>
</dbReference>
<proteinExistence type="predicted"/>
<dbReference type="AlphaFoldDB" id="A0A9D3LHW6"/>
<reference evidence="2" key="1">
    <citation type="submission" date="2021-01" db="EMBL/GenBank/DDBJ databases">
        <title>A chromosome-scale assembly of European eel, Anguilla anguilla.</title>
        <authorList>
            <person name="Henkel C."/>
            <person name="Jong-Raadsen S.A."/>
            <person name="Dufour S."/>
            <person name="Weltzien F.-A."/>
            <person name="Palstra A.P."/>
            <person name="Pelster B."/>
            <person name="Spaink H.P."/>
            <person name="Van Den Thillart G.E."/>
            <person name="Jansen H."/>
            <person name="Zahm M."/>
            <person name="Klopp C."/>
            <person name="Cedric C."/>
            <person name="Louis A."/>
            <person name="Berthelot C."/>
            <person name="Parey E."/>
            <person name="Roest Crollius H."/>
            <person name="Montfort J."/>
            <person name="Robinson-Rechavi M."/>
            <person name="Bucao C."/>
            <person name="Bouchez O."/>
            <person name="Gislard M."/>
            <person name="Lluch J."/>
            <person name="Milhes M."/>
            <person name="Lampietro C."/>
            <person name="Lopez Roques C."/>
            <person name="Donnadieu C."/>
            <person name="Braasch I."/>
            <person name="Desvignes T."/>
            <person name="Postlethwait J."/>
            <person name="Bobe J."/>
            <person name="Guiguen Y."/>
            <person name="Dirks R."/>
        </authorList>
    </citation>
    <scope>NUCLEOTIDE SEQUENCE</scope>
    <source>
        <strain evidence="2">Tag_6206</strain>
        <tissue evidence="2">Liver</tissue>
    </source>
</reference>
<gene>
    <name evidence="2" type="ORF">ANANG_G00307690</name>
</gene>
<dbReference type="PANTHER" id="PTHR46670:SF3">
    <property type="entry name" value="ENDONUCLEASE_EXONUCLEASE_PHOSPHATASE DOMAIN-CONTAINING PROTEIN"/>
    <property type="match status" value="1"/>
</dbReference>
<dbReference type="Proteomes" id="UP001044222">
    <property type="component" value="Chromosome 19"/>
</dbReference>